<feature type="transmembrane region" description="Helical" evidence="7">
    <location>
        <begin position="241"/>
        <end position="266"/>
    </location>
</feature>
<dbReference type="InterPro" id="IPR011701">
    <property type="entry name" value="MFS"/>
</dbReference>
<comment type="similarity">
    <text evidence="2">Belongs to the major facilitator superfamily. Nitrate/nitrite porter (TC 2.A.1.8) family.</text>
</comment>
<keyword evidence="3 7" id="KW-0812">Transmembrane</keyword>
<dbReference type="InterPro" id="IPR036259">
    <property type="entry name" value="MFS_trans_sf"/>
</dbReference>
<dbReference type="PROSITE" id="PS50850">
    <property type="entry name" value="MFS"/>
    <property type="match status" value="1"/>
</dbReference>
<feature type="transmembrane region" description="Helical" evidence="7">
    <location>
        <begin position="35"/>
        <end position="55"/>
    </location>
</feature>
<dbReference type="EMBL" id="JAOPKA010000007">
    <property type="protein sequence ID" value="MCU4742352.1"/>
    <property type="molecule type" value="Genomic_DNA"/>
</dbReference>
<dbReference type="Gene3D" id="1.20.1250.20">
    <property type="entry name" value="MFS general substrate transporter like domains"/>
    <property type="match status" value="2"/>
</dbReference>
<dbReference type="InterPro" id="IPR044772">
    <property type="entry name" value="NO3_transporter"/>
</dbReference>
<gene>
    <name evidence="9" type="ORF">OB960_13200</name>
</gene>
<evidence type="ECO:0000256" key="2">
    <source>
        <dbReference type="ARBA" id="ARBA00008432"/>
    </source>
</evidence>
<evidence type="ECO:0000313" key="10">
    <source>
        <dbReference type="Proteomes" id="UP001321018"/>
    </source>
</evidence>
<dbReference type="PANTHER" id="PTHR23515">
    <property type="entry name" value="HIGH-AFFINITY NITRATE TRANSPORTER 2.3"/>
    <property type="match status" value="1"/>
</dbReference>
<feature type="transmembrane region" description="Helical" evidence="7">
    <location>
        <begin position="312"/>
        <end position="335"/>
    </location>
</feature>
<keyword evidence="6 7" id="KW-0472">Membrane</keyword>
<dbReference type="AlphaFoldDB" id="A0AAP2Z041"/>
<feature type="transmembrane region" description="Helical" evidence="7">
    <location>
        <begin position="347"/>
        <end position="366"/>
    </location>
</feature>
<accession>A0AAP2Z041</accession>
<evidence type="ECO:0000256" key="7">
    <source>
        <dbReference type="SAM" id="Phobius"/>
    </source>
</evidence>
<dbReference type="SUPFAM" id="SSF103473">
    <property type="entry name" value="MFS general substrate transporter"/>
    <property type="match status" value="1"/>
</dbReference>
<dbReference type="RefSeq" id="WP_425494303.1">
    <property type="nucleotide sequence ID" value="NZ_JAOPKA010000007.1"/>
</dbReference>
<dbReference type="GO" id="GO:0016020">
    <property type="term" value="C:membrane"/>
    <property type="evidence" value="ECO:0007669"/>
    <property type="project" value="UniProtKB-SubCell"/>
</dbReference>
<name>A0AAP2Z041_9EURY</name>
<protein>
    <submittedName>
        <fullName evidence="9">MFS transporter</fullName>
    </submittedName>
</protein>
<feature type="transmembrane region" description="Helical" evidence="7">
    <location>
        <begin position="206"/>
        <end position="229"/>
    </location>
</feature>
<feature type="transmembrane region" description="Helical" evidence="7">
    <location>
        <begin position="92"/>
        <end position="112"/>
    </location>
</feature>
<evidence type="ECO:0000256" key="1">
    <source>
        <dbReference type="ARBA" id="ARBA00004141"/>
    </source>
</evidence>
<organism evidence="9 10">
    <name type="scientific">Natronoglomus mannanivorans</name>
    <dbReference type="NCBI Taxonomy" id="2979990"/>
    <lineage>
        <taxon>Archaea</taxon>
        <taxon>Methanobacteriati</taxon>
        <taxon>Methanobacteriota</taxon>
        <taxon>Stenosarchaea group</taxon>
        <taxon>Halobacteria</taxon>
        <taxon>Halobacteriales</taxon>
        <taxon>Natrialbaceae</taxon>
        <taxon>Natronoglomus</taxon>
    </lineage>
</organism>
<feature type="transmembrane region" description="Helical" evidence="7">
    <location>
        <begin position="132"/>
        <end position="152"/>
    </location>
</feature>
<feature type="transmembrane region" description="Helical" evidence="7">
    <location>
        <begin position="287"/>
        <end position="306"/>
    </location>
</feature>
<comment type="caution">
    <text evidence="9">The sequence shown here is derived from an EMBL/GenBank/DDBJ whole genome shotgun (WGS) entry which is preliminary data.</text>
</comment>
<sequence length="436" mass="45773">MTKWRTLLLATAGLNLSFLIWFSFAPFMGAISDDFGLSMGAVGILVSAAMWMAPAGRVVTGWLSDRWGATTVFGIVLVYVGIFSIASAFVSSYWLFFLLRLIVGTAGITFVVGIQHVAQWFDESQVGTAEGIYAGIGNAGAGVGALALPFLFGANWRAAFIWTGALSVVLGIVYYVVGEDAATQAAAEEAAEGATLRSLAHVGTRYGVVALSFAYFMSFGLVLAMNGWLPTYFDIGFDSSVALAGAFAAVFGITTGVLRPLGGYISDVLMRRERDILPVFRGRYREQWTFVCLCSVVVLLCVMTVAGQTGNVVLVVAVTALLGTACGWAGGAIFAQVPDMFPNRTGAAAGAVGGIGTVGGIGYPLVYSAMADVQTTYSGYTVDVHTGYIIVAATMLPILLANAWVFRPEIAARANVDGFSLFGTEEPVSAANPADD</sequence>
<dbReference type="InterPro" id="IPR020846">
    <property type="entry name" value="MFS_dom"/>
</dbReference>
<evidence type="ECO:0000256" key="5">
    <source>
        <dbReference type="ARBA" id="ARBA00023063"/>
    </source>
</evidence>
<feature type="transmembrane region" description="Helical" evidence="7">
    <location>
        <begin position="158"/>
        <end position="177"/>
    </location>
</feature>
<evidence type="ECO:0000256" key="6">
    <source>
        <dbReference type="ARBA" id="ARBA00023136"/>
    </source>
</evidence>
<reference evidence="9" key="1">
    <citation type="submission" date="2022-09" db="EMBL/GenBank/DDBJ databases">
        <title>Enrichment on poylsaccharides allowed isolation of novel metabolic and taxonomic groups of Haloarchaea.</title>
        <authorList>
            <person name="Sorokin D.Y."/>
            <person name="Elcheninov A.G."/>
            <person name="Khizhniak T.V."/>
            <person name="Kolganova T.V."/>
            <person name="Kublanov I.V."/>
        </authorList>
    </citation>
    <scope>NUCLEOTIDE SEQUENCE</scope>
    <source>
        <strain evidence="9">AArc-xg1-1</strain>
    </source>
</reference>
<keyword evidence="4 7" id="KW-1133">Transmembrane helix</keyword>
<dbReference type="Pfam" id="PF07690">
    <property type="entry name" value="MFS_1"/>
    <property type="match status" value="1"/>
</dbReference>
<feature type="transmembrane region" description="Helical" evidence="7">
    <location>
        <begin position="386"/>
        <end position="406"/>
    </location>
</feature>
<evidence type="ECO:0000256" key="3">
    <source>
        <dbReference type="ARBA" id="ARBA00022692"/>
    </source>
</evidence>
<feature type="transmembrane region" description="Helical" evidence="7">
    <location>
        <begin position="67"/>
        <end position="86"/>
    </location>
</feature>
<feature type="domain" description="Major facilitator superfamily (MFS) profile" evidence="8">
    <location>
        <begin position="6"/>
        <end position="411"/>
    </location>
</feature>
<dbReference type="Proteomes" id="UP001321018">
    <property type="component" value="Unassembled WGS sequence"/>
</dbReference>
<keyword evidence="5" id="KW-0534">Nitrate assimilation</keyword>
<evidence type="ECO:0000313" key="9">
    <source>
        <dbReference type="EMBL" id="MCU4742352.1"/>
    </source>
</evidence>
<feature type="transmembrane region" description="Helical" evidence="7">
    <location>
        <begin position="7"/>
        <end position="29"/>
    </location>
</feature>
<evidence type="ECO:0000259" key="8">
    <source>
        <dbReference type="PROSITE" id="PS50850"/>
    </source>
</evidence>
<proteinExistence type="inferred from homology"/>
<dbReference type="GO" id="GO:0042128">
    <property type="term" value="P:nitrate assimilation"/>
    <property type="evidence" value="ECO:0007669"/>
    <property type="project" value="UniProtKB-KW"/>
</dbReference>
<dbReference type="GO" id="GO:0015112">
    <property type="term" value="F:nitrate transmembrane transporter activity"/>
    <property type="evidence" value="ECO:0007669"/>
    <property type="project" value="InterPro"/>
</dbReference>
<evidence type="ECO:0000256" key="4">
    <source>
        <dbReference type="ARBA" id="ARBA00022989"/>
    </source>
</evidence>
<comment type="subcellular location">
    <subcellularLocation>
        <location evidence="1">Membrane</location>
        <topology evidence="1">Multi-pass membrane protein</topology>
    </subcellularLocation>
</comment>